<feature type="signal peptide" evidence="10">
    <location>
        <begin position="1"/>
        <end position="24"/>
    </location>
</feature>
<dbReference type="InterPro" id="IPR043142">
    <property type="entry name" value="PapC-like_C_sf"/>
</dbReference>
<protein>
    <submittedName>
        <fullName evidence="13">Outer membrane usher protein FimD</fullName>
    </submittedName>
</protein>
<dbReference type="AlphaFoldDB" id="A0A5E7SFN0"/>
<keyword evidence="4" id="KW-1134">Transmembrane beta strand</keyword>
<dbReference type="Pfam" id="PF13954">
    <property type="entry name" value="PapC_N"/>
    <property type="match status" value="1"/>
</dbReference>
<dbReference type="OrthoDB" id="6554712at2"/>
<dbReference type="EMBL" id="CABVJC010000002">
    <property type="protein sequence ID" value="VVP84770.1"/>
    <property type="molecule type" value="Genomic_DNA"/>
</dbReference>
<proteinExistence type="inferred from homology"/>
<reference evidence="13 14" key="1">
    <citation type="submission" date="2019-09" db="EMBL/GenBank/DDBJ databases">
        <authorList>
            <person name="Chandra G."/>
            <person name="Truman W A."/>
        </authorList>
    </citation>
    <scope>NUCLEOTIDE SEQUENCE [LARGE SCALE GENOMIC DNA]</scope>
    <source>
        <strain evidence="13">PS941</strain>
    </source>
</reference>
<name>A0A5E7SFN0_PSEFL</name>
<dbReference type="GO" id="GO:0015473">
    <property type="term" value="F:fimbrial usher porin activity"/>
    <property type="evidence" value="ECO:0007669"/>
    <property type="project" value="InterPro"/>
</dbReference>
<dbReference type="FunFam" id="2.60.40.3110:FF:000001">
    <property type="entry name" value="Putative fimbrial outer membrane usher"/>
    <property type="match status" value="1"/>
</dbReference>
<feature type="domain" description="PapC-like C-terminal" evidence="11">
    <location>
        <begin position="732"/>
        <end position="794"/>
    </location>
</feature>
<dbReference type="InterPro" id="IPR037224">
    <property type="entry name" value="PapC_N_sf"/>
</dbReference>
<dbReference type="InterPro" id="IPR042186">
    <property type="entry name" value="FimD_plug_dom"/>
</dbReference>
<dbReference type="Proteomes" id="UP000326452">
    <property type="component" value="Unassembled WGS sequence"/>
</dbReference>
<keyword evidence="3" id="KW-0813">Transport</keyword>
<evidence type="ECO:0000313" key="14">
    <source>
        <dbReference type="Proteomes" id="UP000326452"/>
    </source>
</evidence>
<dbReference type="InterPro" id="IPR025885">
    <property type="entry name" value="PapC_N"/>
</dbReference>
<evidence type="ECO:0000256" key="10">
    <source>
        <dbReference type="SAM" id="SignalP"/>
    </source>
</evidence>
<dbReference type="InterPro" id="IPR000015">
    <property type="entry name" value="Fimb_usher"/>
</dbReference>
<evidence type="ECO:0000256" key="8">
    <source>
        <dbReference type="ARBA" id="ARBA00023136"/>
    </source>
</evidence>
<dbReference type="Gene3D" id="2.60.40.3110">
    <property type="match status" value="1"/>
</dbReference>
<keyword evidence="9" id="KW-0998">Cell outer membrane</keyword>
<dbReference type="RefSeq" id="WP_150692298.1">
    <property type="nucleotide sequence ID" value="NZ_CABVJC010000002.1"/>
</dbReference>
<gene>
    <name evidence="13" type="primary">fimD_1</name>
    <name evidence="13" type="ORF">PS941_01090</name>
</gene>
<keyword evidence="7 10" id="KW-0732">Signal</keyword>
<accession>A0A5E7SFN0</accession>
<dbReference type="Gene3D" id="2.60.40.2610">
    <property type="entry name" value="Outer membrane usher protein FimD, plug domain"/>
    <property type="match status" value="1"/>
</dbReference>
<keyword evidence="5" id="KW-1029">Fimbrium biogenesis</keyword>
<evidence type="ECO:0000259" key="11">
    <source>
        <dbReference type="Pfam" id="PF13953"/>
    </source>
</evidence>
<dbReference type="PANTHER" id="PTHR30451">
    <property type="entry name" value="OUTER MEMBRANE USHER PROTEIN"/>
    <property type="match status" value="1"/>
</dbReference>
<feature type="domain" description="PapC N-terminal" evidence="12">
    <location>
        <begin position="27"/>
        <end position="165"/>
    </location>
</feature>
<dbReference type="SUPFAM" id="SSF141729">
    <property type="entry name" value="FimD N-terminal domain-like"/>
    <property type="match status" value="1"/>
</dbReference>
<dbReference type="GO" id="GO:0009279">
    <property type="term" value="C:cell outer membrane"/>
    <property type="evidence" value="ECO:0007669"/>
    <property type="project" value="UniProtKB-SubCell"/>
</dbReference>
<comment type="subcellular location">
    <subcellularLocation>
        <location evidence="1">Cell outer membrane</location>
        <topology evidence="1">Multi-pass membrane protein</topology>
    </subcellularLocation>
</comment>
<dbReference type="Pfam" id="PF00577">
    <property type="entry name" value="Usher"/>
    <property type="match status" value="1"/>
</dbReference>
<keyword evidence="6" id="KW-0812">Transmembrane</keyword>
<organism evidence="13 14">
    <name type="scientific">Pseudomonas fluorescens</name>
    <dbReference type="NCBI Taxonomy" id="294"/>
    <lineage>
        <taxon>Bacteria</taxon>
        <taxon>Pseudomonadati</taxon>
        <taxon>Pseudomonadota</taxon>
        <taxon>Gammaproteobacteria</taxon>
        <taxon>Pseudomonadales</taxon>
        <taxon>Pseudomonadaceae</taxon>
        <taxon>Pseudomonas</taxon>
    </lineage>
</organism>
<dbReference type="InterPro" id="IPR025949">
    <property type="entry name" value="PapC-like_C"/>
</dbReference>
<dbReference type="Gene3D" id="3.10.20.410">
    <property type="match status" value="1"/>
</dbReference>
<dbReference type="Pfam" id="PF13953">
    <property type="entry name" value="PapC_C"/>
    <property type="match status" value="1"/>
</dbReference>
<evidence type="ECO:0000256" key="2">
    <source>
        <dbReference type="ARBA" id="ARBA00008064"/>
    </source>
</evidence>
<feature type="chain" id="PRO_5022889548" evidence="10">
    <location>
        <begin position="25"/>
        <end position="812"/>
    </location>
</feature>
<comment type="similarity">
    <text evidence="2">Belongs to the fimbrial export usher family.</text>
</comment>
<evidence type="ECO:0000256" key="3">
    <source>
        <dbReference type="ARBA" id="ARBA00022448"/>
    </source>
</evidence>
<evidence type="ECO:0000256" key="7">
    <source>
        <dbReference type="ARBA" id="ARBA00022729"/>
    </source>
</evidence>
<evidence type="ECO:0000313" key="13">
    <source>
        <dbReference type="EMBL" id="VVP84770.1"/>
    </source>
</evidence>
<keyword evidence="8" id="KW-0472">Membrane</keyword>
<evidence type="ECO:0000256" key="5">
    <source>
        <dbReference type="ARBA" id="ARBA00022558"/>
    </source>
</evidence>
<dbReference type="GO" id="GO:0009297">
    <property type="term" value="P:pilus assembly"/>
    <property type="evidence" value="ECO:0007669"/>
    <property type="project" value="InterPro"/>
</dbReference>
<evidence type="ECO:0000256" key="6">
    <source>
        <dbReference type="ARBA" id="ARBA00022692"/>
    </source>
</evidence>
<sequence precursor="true">MKRLWMPRAGTALLLALLRNTGAAATFDTGFIADVGGVGRQGDLQAMLQEQELVAGRYMVSVQLNQISLGQRQLSFVHKGEGLSPCLPRAMLEEMGVRLPPTDHDTDCPDLRQMLEGAAVRFDGRQLKLDISVPQLYLRHDALGYVPPEEWDGGVNAGFLNYQFSGANSRYQHRSGDQYSLYLNGGMNLGAWRLRSSSSYRQDGTWERVASFLQHDLPGTAGQLLVGESVTSGDTLQSIPFRGVQLASDPQMLPDSLQGYAPVVQGTARTQAKVEVRQHGYSLYSTFVPPGAFEIRDLNSAAGSGDLEVIITEADGTRQRFIQPYATLGNLLRDRTWRYSLTAGHYHAASSPEAQPGFLLGSYARGLPRDFTLSSAVMLGEGYQAYQAGVGKGLGSLGAVSLDVTHARSNILPSAVTGQSYGLRYGKAFASGTNFRFAGYRYSTPGYRDFSEVVSDRAWHHEPAADNQYRSVSRRSRLEVNVSQSFASSASMYLNLSQQDYWNSARQQRQLQFGVSGQVHRANLSLYASQSLSTEGREGLQVGLTLSFALGSQSARVSVERNADGSHDQHLGLSGLAGPYDNMNYNLDLQRSERSANTGSASVGYRASWADLSAGMTQSSDYRSVNVGVSGSVLAHAGGVQLSQRLGETMALVEVKDTRDVGVLNAPGVLTDSKGYSVVPYVQPYRRNRISLDTRHLDANTDIDNGVTTVIPRRGAVVVARFAARRSEKVLATIALSDGTSVPFGAAVLDGSGQRVSAVGPMGQALLSVSENREFHLVWGKAAEQQCTFNLDLEQTREQEGFRLAEVGCTTG</sequence>
<evidence type="ECO:0000256" key="4">
    <source>
        <dbReference type="ARBA" id="ARBA00022452"/>
    </source>
</evidence>
<evidence type="ECO:0000256" key="1">
    <source>
        <dbReference type="ARBA" id="ARBA00004571"/>
    </source>
</evidence>
<evidence type="ECO:0000259" key="12">
    <source>
        <dbReference type="Pfam" id="PF13954"/>
    </source>
</evidence>
<evidence type="ECO:0000256" key="9">
    <source>
        <dbReference type="ARBA" id="ARBA00023237"/>
    </source>
</evidence>
<dbReference type="PANTHER" id="PTHR30451:SF21">
    <property type="entry name" value="FIMBRIAL USHER DOMAIN-CONTAINING PROTEIN YDET-RELATED"/>
    <property type="match status" value="1"/>
</dbReference>
<dbReference type="Gene3D" id="2.60.40.2070">
    <property type="match status" value="1"/>
</dbReference>